<feature type="compositionally biased region" description="Acidic residues" evidence="1">
    <location>
        <begin position="141"/>
        <end position="150"/>
    </location>
</feature>
<keyword evidence="3" id="KW-1185">Reference proteome</keyword>
<name>A0A1Q9DJC2_SYMMI</name>
<feature type="region of interest" description="Disordered" evidence="1">
    <location>
        <begin position="80"/>
        <end position="150"/>
    </location>
</feature>
<dbReference type="EMBL" id="LSRX01000510">
    <property type="protein sequence ID" value="OLP95284.1"/>
    <property type="molecule type" value="Genomic_DNA"/>
</dbReference>
<dbReference type="OrthoDB" id="407031at2759"/>
<evidence type="ECO:0000313" key="2">
    <source>
        <dbReference type="EMBL" id="OLP95284.1"/>
    </source>
</evidence>
<evidence type="ECO:0000256" key="1">
    <source>
        <dbReference type="SAM" id="MobiDB-lite"/>
    </source>
</evidence>
<dbReference type="Proteomes" id="UP000186817">
    <property type="component" value="Unassembled WGS sequence"/>
</dbReference>
<sequence>MTMALSSTLSSALPASLTRQELRHELQAFRGNLSNDIREICDRLRDSIRTDLQRQLSEKKDSRADIWKEHLTLQDVGEAGFLASPSSPTQTRTVLVQPRKADVPRSQSLSPKAEFRKGNGPSKEFPSSASSSQLRQAGETEPTEDEEEAEASYLELLARARQRRSRFDDAENTSRWKAHRRMPKGHCLRHAGFGMLSVYVLLCMLLLPPLPPRSFQTIPKETQPTVPNMTFSKILLACAGVALAAEMPEHCKTLKPLPEKAEICEPTAQVLGDLDPSSHCVVYSVMENKKSCNEFCTEQGAKCAKAVDDLRVRKPCQYNFNSPVDCETSNYYDVHCICEVEVEEPPKNDCEYLLPLTGKNEKECTKGYFTQELKDGGKNCVALARLYKRSTCDEWCEGKGATCVDAVDNTDIGSGCEGFYDKAEEVNCQSTGFMDLHCVCTETTTTTTPGCDSLLPFANPGEKLCTEGSLVEALEDGGQNCVAYAVLGKKSSCNDFCEARNSVCVDAIDNKVIGESCEYDTEEAVACNMKHFFDMHCVCRKPFQEGCGTVQLCDEVCNITYIGDNHKARCLQHCASDAEKFLDFTKGWCGAGEFCQVDEEVALLQRKVGKSQHDPVPCRTADEYCSGLCSSLGYLAGCEHKCMSVAHSLKVLTNRFCTDCVEPLKDDE</sequence>
<dbReference type="AlphaFoldDB" id="A0A1Q9DJC2"/>
<feature type="compositionally biased region" description="Low complexity" evidence="1">
    <location>
        <begin position="127"/>
        <end position="140"/>
    </location>
</feature>
<comment type="caution">
    <text evidence="2">The sequence shown here is derived from an EMBL/GenBank/DDBJ whole genome shotgun (WGS) entry which is preliminary data.</text>
</comment>
<feature type="compositionally biased region" description="Polar residues" evidence="1">
    <location>
        <begin position="84"/>
        <end position="94"/>
    </location>
</feature>
<proteinExistence type="predicted"/>
<protein>
    <submittedName>
        <fullName evidence="2">Uncharacterized protein</fullName>
    </submittedName>
</protein>
<accession>A0A1Q9DJC2</accession>
<organism evidence="2 3">
    <name type="scientific">Symbiodinium microadriaticum</name>
    <name type="common">Dinoflagellate</name>
    <name type="synonym">Zooxanthella microadriatica</name>
    <dbReference type="NCBI Taxonomy" id="2951"/>
    <lineage>
        <taxon>Eukaryota</taxon>
        <taxon>Sar</taxon>
        <taxon>Alveolata</taxon>
        <taxon>Dinophyceae</taxon>
        <taxon>Suessiales</taxon>
        <taxon>Symbiodiniaceae</taxon>
        <taxon>Symbiodinium</taxon>
    </lineage>
</organism>
<reference evidence="2 3" key="1">
    <citation type="submission" date="2016-02" db="EMBL/GenBank/DDBJ databases">
        <title>Genome analysis of coral dinoflagellate symbionts highlights evolutionary adaptations to a symbiotic lifestyle.</title>
        <authorList>
            <person name="Aranda M."/>
            <person name="Li Y."/>
            <person name="Liew Y.J."/>
            <person name="Baumgarten S."/>
            <person name="Simakov O."/>
            <person name="Wilson M."/>
            <person name="Piel J."/>
            <person name="Ashoor H."/>
            <person name="Bougouffa S."/>
            <person name="Bajic V.B."/>
            <person name="Ryu T."/>
            <person name="Ravasi T."/>
            <person name="Bayer T."/>
            <person name="Micklem G."/>
            <person name="Kim H."/>
            <person name="Bhak J."/>
            <person name="Lajeunesse T.C."/>
            <person name="Voolstra C.R."/>
        </authorList>
    </citation>
    <scope>NUCLEOTIDE SEQUENCE [LARGE SCALE GENOMIC DNA]</scope>
    <source>
        <strain evidence="2 3">CCMP2467</strain>
    </source>
</reference>
<evidence type="ECO:0000313" key="3">
    <source>
        <dbReference type="Proteomes" id="UP000186817"/>
    </source>
</evidence>
<gene>
    <name evidence="2" type="ORF">AK812_SmicGene22630</name>
</gene>